<dbReference type="eggNOG" id="ENOG5032T6Z">
    <property type="taxonomic scope" value="Bacteria"/>
</dbReference>
<reference evidence="1" key="1">
    <citation type="submission" date="2011-09" db="EMBL/GenBank/DDBJ databases">
        <title>The permanent draft genome of Mucilaginibacter paludis DSM 18603.</title>
        <authorList>
            <consortium name="US DOE Joint Genome Institute (JGI-PGF)"/>
            <person name="Lucas S."/>
            <person name="Han J."/>
            <person name="Lapidus A."/>
            <person name="Bruce D."/>
            <person name="Goodwin L."/>
            <person name="Pitluck S."/>
            <person name="Peters L."/>
            <person name="Kyrpides N."/>
            <person name="Mavromatis K."/>
            <person name="Ivanova N."/>
            <person name="Mikhailova N."/>
            <person name="Held B."/>
            <person name="Detter J.C."/>
            <person name="Tapia R."/>
            <person name="Han C."/>
            <person name="Land M."/>
            <person name="Hauser L."/>
            <person name="Markowitz V."/>
            <person name="Cheng J.-F."/>
            <person name="Hugenholtz P."/>
            <person name="Woyke T."/>
            <person name="Wu D."/>
            <person name="Tindall B."/>
            <person name="Brambilla E."/>
            <person name="Klenk H.-P."/>
            <person name="Eisen J.A."/>
        </authorList>
    </citation>
    <scope>NUCLEOTIDE SEQUENCE [LARGE SCALE GENOMIC DNA]</scope>
    <source>
        <strain evidence="1">DSM 18603</strain>
    </source>
</reference>
<dbReference type="EMBL" id="CM001403">
    <property type="protein sequence ID" value="EHQ30729.1"/>
    <property type="molecule type" value="Genomic_DNA"/>
</dbReference>
<dbReference type="RefSeq" id="WP_008512675.1">
    <property type="nucleotide sequence ID" value="NZ_CM001403.1"/>
</dbReference>
<keyword evidence="2" id="KW-1185">Reference proteome</keyword>
<gene>
    <name evidence="1" type="ORF">Mucpa_6679</name>
</gene>
<dbReference type="Proteomes" id="UP000002774">
    <property type="component" value="Chromosome"/>
</dbReference>
<dbReference type="OrthoDB" id="666398at2"/>
<dbReference type="STRING" id="714943.Mucpa_6679"/>
<evidence type="ECO:0008006" key="3">
    <source>
        <dbReference type="Google" id="ProtNLM"/>
    </source>
</evidence>
<sequence>MKKLLLVLIWFVCLLGCKKEDFSYQSDFEKSYNAWLSFKSTSGNNYDYTVVSGSVFGFGSTTIITVINGKITARSYEAYRIAQSPGGNTTVLKSWAEDASSLNTHASEGALLLTLDEVYDKAKSVWLKADKKTNDISFVAANNGLISACGYYPNGCQDDCFFGINIASIKAR</sequence>
<name>H1YDP0_9SPHI</name>
<dbReference type="AlphaFoldDB" id="H1YDP0"/>
<organism evidence="1 2">
    <name type="scientific">Mucilaginibacter paludis DSM 18603</name>
    <dbReference type="NCBI Taxonomy" id="714943"/>
    <lineage>
        <taxon>Bacteria</taxon>
        <taxon>Pseudomonadati</taxon>
        <taxon>Bacteroidota</taxon>
        <taxon>Sphingobacteriia</taxon>
        <taxon>Sphingobacteriales</taxon>
        <taxon>Sphingobacteriaceae</taxon>
        <taxon>Mucilaginibacter</taxon>
    </lineage>
</organism>
<protein>
    <recommendedName>
        <fullName evidence="3">Lipoprotein</fullName>
    </recommendedName>
</protein>
<accession>H1YDP0</accession>
<proteinExistence type="predicted"/>
<evidence type="ECO:0000313" key="2">
    <source>
        <dbReference type="Proteomes" id="UP000002774"/>
    </source>
</evidence>
<dbReference type="HOGENOM" id="CLU_126626_0_0_10"/>
<evidence type="ECO:0000313" key="1">
    <source>
        <dbReference type="EMBL" id="EHQ30729.1"/>
    </source>
</evidence>